<dbReference type="InterPro" id="IPR044861">
    <property type="entry name" value="IPNS-like_FE2OG_OXY"/>
</dbReference>
<evidence type="ECO:0000259" key="1">
    <source>
        <dbReference type="Pfam" id="PF03171"/>
    </source>
</evidence>
<dbReference type="InterPro" id="IPR027443">
    <property type="entry name" value="IPNS-like_sf"/>
</dbReference>
<reference evidence="2" key="1">
    <citation type="submission" date="2022-08" db="EMBL/GenBank/DDBJ databases">
        <authorList>
            <consortium name="DOE Joint Genome Institute"/>
            <person name="Min B."/>
            <person name="Riley R."/>
            <person name="Sierra-Patev S."/>
            <person name="Naranjo-Ortiz M."/>
            <person name="Looney B."/>
            <person name="Konkel Z."/>
            <person name="Slot J.C."/>
            <person name="Sakamoto Y."/>
            <person name="Steenwyk J.L."/>
            <person name="Rokas A."/>
            <person name="Carro J."/>
            <person name="Camarero S."/>
            <person name="Ferreira P."/>
            <person name="Molpeceres G."/>
            <person name="Ruiz-Duenas F.J."/>
            <person name="Serrano A."/>
            <person name="Henrissat B."/>
            <person name="Drula E."/>
            <person name="Hughes K.W."/>
            <person name="Mata J.L."/>
            <person name="Ishikawa N.K."/>
            <person name="Vargas-Isla R."/>
            <person name="Ushijima S."/>
            <person name="Smith C.A."/>
            <person name="Ahrendt S."/>
            <person name="Andreopoulos W."/>
            <person name="He G."/>
            <person name="Labutti K."/>
            <person name="Lipzen A."/>
            <person name="Ng V."/>
            <person name="Sandor L."/>
            <person name="Barry K."/>
            <person name="Martinez A.T."/>
            <person name="Xiao Y."/>
            <person name="Gibbons J.G."/>
            <person name="Terashima K."/>
            <person name="Hibbett D.S."/>
            <person name="Grigoriev I.V."/>
        </authorList>
    </citation>
    <scope>NUCLEOTIDE SEQUENCE</scope>
    <source>
        <strain evidence="2">Sp2 HRB7682 ss15</strain>
    </source>
</reference>
<name>A0A9W9DKM2_9AGAR</name>
<protein>
    <recommendedName>
        <fullName evidence="1">Isopenicillin N synthase-like Fe(2+) 2OG dioxygenase domain-containing protein</fullName>
    </recommendedName>
</protein>
<proteinExistence type="predicted"/>
<reference evidence="2" key="2">
    <citation type="journal article" date="2023" name="Proc. Natl. Acad. Sci. U.S.A.">
        <title>A global phylogenomic analysis of the shiitake genus Lentinula.</title>
        <authorList>
            <person name="Sierra-Patev S."/>
            <person name="Min B."/>
            <person name="Naranjo-Ortiz M."/>
            <person name="Looney B."/>
            <person name="Konkel Z."/>
            <person name="Slot J.C."/>
            <person name="Sakamoto Y."/>
            <person name="Steenwyk J.L."/>
            <person name="Rokas A."/>
            <person name="Carro J."/>
            <person name="Camarero S."/>
            <person name="Ferreira P."/>
            <person name="Molpeceres G."/>
            <person name="Ruiz-Duenas F.J."/>
            <person name="Serrano A."/>
            <person name="Henrissat B."/>
            <person name="Drula E."/>
            <person name="Hughes K.W."/>
            <person name="Mata J.L."/>
            <person name="Ishikawa N.K."/>
            <person name="Vargas-Isla R."/>
            <person name="Ushijima S."/>
            <person name="Smith C.A."/>
            <person name="Donoghue J."/>
            <person name="Ahrendt S."/>
            <person name="Andreopoulos W."/>
            <person name="He G."/>
            <person name="LaButti K."/>
            <person name="Lipzen A."/>
            <person name="Ng V."/>
            <person name="Riley R."/>
            <person name="Sandor L."/>
            <person name="Barry K."/>
            <person name="Martinez A.T."/>
            <person name="Xiao Y."/>
            <person name="Gibbons J.G."/>
            <person name="Terashima K."/>
            <person name="Grigoriev I.V."/>
            <person name="Hibbett D."/>
        </authorList>
    </citation>
    <scope>NUCLEOTIDE SEQUENCE</scope>
    <source>
        <strain evidence="2">Sp2 HRB7682 ss15</strain>
    </source>
</reference>
<sequence>MADATQAFLQRSGTLPIVDLDIFLADPLSPAAIAEAKKTADALVTYSALVIKDSRINEEDNEKFLNLLENYFAQSEEIIKKDVRKEWAYQVGVMPELTLKPKCVFEESCMDIIEKLDPNERPLDVSGCPSDPKTRFFWKMSTPPPYETEFPLSSIPNIIPDAFADVWQTTLETWGNTLKTAVENVAELAALGFGLPRSVFRDAAKYGPHLLGLTSSNLAKYGKENMILAGFHSDLNCLTIHGRARYPGLHIWARNTGKHMSVKIPPGKFMLVQAGKQFEYLTGGYVRAGYHEVVVNDQTLRHAFPTINRRKVDYPDHPLIRISSTFFWHLSSDFTLEPIHELAIRVPEDEKGKTQYPPIKVGAQVRK</sequence>
<dbReference type="EMBL" id="JANVFS010000022">
    <property type="protein sequence ID" value="KAJ4475215.1"/>
    <property type="molecule type" value="Genomic_DNA"/>
</dbReference>
<dbReference type="SUPFAM" id="SSF51197">
    <property type="entry name" value="Clavaminate synthase-like"/>
    <property type="match status" value="1"/>
</dbReference>
<dbReference type="AlphaFoldDB" id="A0A9W9DKM2"/>
<organism evidence="2 3">
    <name type="scientific">Lentinula lateritia</name>
    <dbReference type="NCBI Taxonomy" id="40482"/>
    <lineage>
        <taxon>Eukaryota</taxon>
        <taxon>Fungi</taxon>
        <taxon>Dikarya</taxon>
        <taxon>Basidiomycota</taxon>
        <taxon>Agaricomycotina</taxon>
        <taxon>Agaricomycetes</taxon>
        <taxon>Agaricomycetidae</taxon>
        <taxon>Agaricales</taxon>
        <taxon>Marasmiineae</taxon>
        <taxon>Omphalotaceae</taxon>
        <taxon>Lentinula</taxon>
    </lineage>
</organism>
<evidence type="ECO:0000313" key="3">
    <source>
        <dbReference type="Proteomes" id="UP001150238"/>
    </source>
</evidence>
<evidence type="ECO:0000313" key="2">
    <source>
        <dbReference type="EMBL" id="KAJ4475215.1"/>
    </source>
</evidence>
<gene>
    <name evidence="2" type="ORF">C8J55DRAFT_536806</name>
</gene>
<dbReference type="Proteomes" id="UP001150238">
    <property type="component" value="Unassembled WGS sequence"/>
</dbReference>
<dbReference type="Gene3D" id="2.60.120.330">
    <property type="entry name" value="B-lactam Antibiotic, Isopenicillin N Synthase, Chain"/>
    <property type="match status" value="1"/>
</dbReference>
<accession>A0A9W9DKM2</accession>
<comment type="caution">
    <text evidence="2">The sequence shown here is derived from an EMBL/GenBank/DDBJ whole genome shotgun (WGS) entry which is preliminary data.</text>
</comment>
<dbReference type="Pfam" id="PF03171">
    <property type="entry name" value="2OG-FeII_Oxy"/>
    <property type="match status" value="1"/>
</dbReference>
<feature type="domain" description="Isopenicillin N synthase-like Fe(2+) 2OG dioxygenase" evidence="1">
    <location>
        <begin position="229"/>
        <end position="327"/>
    </location>
</feature>